<dbReference type="PANTHER" id="PTHR14614:SF142">
    <property type="entry name" value="FAM86 N-TERMINAL DOMAIN-CONTAINING PROTEIN"/>
    <property type="match status" value="1"/>
</dbReference>
<dbReference type="Pfam" id="PF10294">
    <property type="entry name" value="Methyltransf_16"/>
    <property type="match status" value="1"/>
</dbReference>
<reference evidence="1" key="1">
    <citation type="submission" date="2021-01" db="EMBL/GenBank/DDBJ databases">
        <authorList>
            <person name="Corre E."/>
            <person name="Pelletier E."/>
            <person name="Niang G."/>
            <person name="Scheremetjew M."/>
            <person name="Finn R."/>
            <person name="Kale V."/>
            <person name="Holt S."/>
            <person name="Cochrane G."/>
            <person name="Meng A."/>
            <person name="Brown T."/>
            <person name="Cohen L."/>
        </authorList>
    </citation>
    <scope>NUCLEOTIDE SEQUENCE</scope>
    <source>
        <strain evidence="1">CCMP2078</strain>
    </source>
</reference>
<dbReference type="InterPro" id="IPR029063">
    <property type="entry name" value="SAM-dependent_MTases_sf"/>
</dbReference>
<dbReference type="PANTHER" id="PTHR14614">
    <property type="entry name" value="HEPATOCELLULAR CARCINOMA-ASSOCIATED ANTIGEN"/>
    <property type="match status" value="1"/>
</dbReference>
<name>A0A7R9UF89_9STRA</name>
<accession>A0A7R9UF89</accession>
<dbReference type="EMBL" id="HBEA01018497">
    <property type="protein sequence ID" value="CAD8264554.1"/>
    <property type="molecule type" value="Transcribed_RNA"/>
</dbReference>
<sequence>MALKQRMEGKLRVDLTDGDPKAIELLRENAALNGVAEELGIHELFWGSEDSLKAFEEERPDKYPLIIAGDVLYKKSLISPLLETVQRLLRPAGTFFLCHIPRFNVYHEVVADALSDAGWDVRSVIHPEAVLERFPVPETWDAETMSDLMRARIYEIQAPQPR</sequence>
<dbReference type="InterPro" id="IPR019410">
    <property type="entry name" value="Methyltransf_16"/>
</dbReference>
<protein>
    <recommendedName>
        <fullName evidence="2">Calmodulin-lysine N-methyltransferase</fullName>
    </recommendedName>
</protein>
<organism evidence="1">
    <name type="scientific">Pinguiococcus pyrenoidosus</name>
    <dbReference type="NCBI Taxonomy" id="172671"/>
    <lineage>
        <taxon>Eukaryota</taxon>
        <taxon>Sar</taxon>
        <taxon>Stramenopiles</taxon>
        <taxon>Ochrophyta</taxon>
        <taxon>Pinguiophyceae</taxon>
        <taxon>Pinguiochrysidales</taxon>
        <taxon>Pinguiochrysidaceae</taxon>
        <taxon>Pinguiococcus</taxon>
    </lineage>
</organism>
<evidence type="ECO:0000313" key="1">
    <source>
        <dbReference type="EMBL" id="CAD8264554.1"/>
    </source>
</evidence>
<dbReference type="Gene3D" id="3.40.50.150">
    <property type="entry name" value="Vaccinia Virus protein VP39"/>
    <property type="match status" value="1"/>
</dbReference>
<evidence type="ECO:0008006" key="2">
    <source>
        <dbReference type="Google" id="ProtNLM"/>
    </source>
</evidence>
<proteinExistence type="predicted"/>
<dbReference type="SUPFAM" id="SSF53335">
    <property type="entry name" value="S-adenosyl-L-methionine-dependent methyltransferases"/>
    <property type="match status" value="1"/>
</dbReference>
<gene>
    <name evidence="1" type="ORF">PPYR1160_LOCUS14057</name>
</gene>
<dbReference type="AlphaFoldDB" id="A0A7R9UF89"/>